<reference evidence="3" key="1">
    <citation type="journal article" date="2014" name="Proc. Natl. Acad. Sci. U.S.A.">
        <title>Extensive sampling of basidiomycete genomes demonstrates inadequacy of the white-rot/brown-rot paradigm for wood decay fungi.</title>
        <authorList>
            <person name="Riley R."/>
            <person name="Salamov A.A."/>
            <person name="Brown D.W."/>
            <person name="Nagy L.G."/>
            <person name="Floudas D."/>
            <person name="Held B.W."/>
            <person name="Levasseur A."/>
            <person name="Lombard V."/>
            <person name="Morin E."/>
            <person name="Otillar R."/>
            <person name="Lindquist E.A."/>
            <person name="Sun H."/>
            <person name="LaButti K.M."/>
            <person name="Schmutz J."/>
            <person name="Jabbour D."/>
            <person name="Luo H."/>
            <person name="Baker S.E."/>
            <person name="Pisabarro A.G."/>
            <person name="Walton J.D."/>
            <person name="Blanchette R.A."/>
            <person name="Henrissat B."/>
            <person name="Martin F."/>
            <person name="Cullen D."/>
            <person name="Hibbett D.S."/>
            <person name="Grigoriev I.V."/>
        </authorList>
    </citation>
    <scope>NUCLEOTIDE SEQUENCE [LARGE SCALE GENOMIC DNA]</scope>
    <source>
        <strain evidence="3">CBS 339.88</strain>
    </source>
</reference>
<feature type="transmembrane region" description="Helical" evidence="1">
    <location>
        <begin position="157"/>
        <end position="180"/>
    </location>
</feature>
<dbReference type="OrthoDB" id="3267806at2759"/>
<sequence length="254" mass="27794">MTLFISDESGGSWFNSIPVAFPFTVWAADGFMIWRCIVLYQGVSTMYRILLISAVFLLALISLGLTRNSRSAISHGYDSAAGSIYLIPFSSHAKEILFSYESGPMYQAFDRAALIVPTASTIVNIVLSALIIFRALYHQRHSRTALGTAHASIYSQIVALCIESCALISIVGVVYMVIVLSNLPGMEVPLYLLPQICECYAAGQAIQIVGKKVPTRVLGRDVAVVAVAYKSGNRNYQTENIDVIMPELLVEMPE</sequence>
<evidence type="ECO:0000256" key="1">
    <source>
        <dbReference type="SAM" id="Phobius"/>
    </source>
</evidence>
<keyword evidence="1" id="KW-1133">Transmembrane helix</keyword>
<feature type="transmembrane region" description="Helical" evidence="1">
    <location>
        <begin position="12"/>
        <end position="34"/>
    </location>
</feature>
<protein>
    <submittedName>
        <fullName evidence="2">Uncharacterized protein</fullName>
    </submittedName>
</protein>
<accession>A0A067T1Q0</accession>
<dbReference type="Proteomes" id="UP000027222">
    <property type="component" value="Unassembled WGS sequence"/>
</dbReference>
<evidence type="ECO:0000313" key="2">
    <source>
        <dbReference type="EMBL" id="KDR73864.1"/>
    </source>
</evidence>
<dbReference type="EMBL" id="KL142384">
    <property type="protein sequence ID" value="KDR73864.1"/>
    <property type="molecule type" value="Genomic_DNA"/>
</dbReference>
<feature type="transmembrane region" description="Helical" evidence="1">
    <location>
        <begin position="112"/>
        <end position="137"/>
    </location>
</feature>
<name>A0A067T1Q0_GALM3</name>
<keyword evidence="3" id="KW-1185">Reference proteome</keyword>
<keyword evidence="1" id="KW-0472">Membrane</keyword>
<feature type="transmembrane region" description="Helical" evidence="1">
    <location>
        <begin position="46"/>
        <end position="65"/>
    </location>
</feature>
<organism evidence="2 3">
    <name type="scientific">Galerina marginata (strain CBS 339.88)</name>
    <dbReference type="NCBI Taxonomy" id="685588"/>
    <lineage>
        <taxon>Eukaryota</taxon>
        <taxon>Fungi</taxon>
        <taxon>Dikarya</taxon>
        <taxon>Basidiomycota</taxon>
        <taxon>Agaricomycotina</taxon>
        <taxon>Agaricomycetes</taxon>
        <taxon>Agaricomycetidae</taxon>
        <taxon>Agaricales</taxon>
        <taxon>Agaricineae</taxon>
        <taxon>Strophariaceae</taxon>
        <taxon>Galerina</taxon>
    </lineage>
</organism>
<proteinExistence type="predicted"/>
<keyword evidence="1" id="KW-0812">Transmembrane</keyword>
<dbReference type="AlphaFoldDB" id="A0A067T1Q0"/>
<dbReference type="HOGENOM" id="CLU_1094347_0_0_1"/>
<gene>
    <name evidence="2" type="ORF">GALMADRAFT_212106</name>
</gene>
<evidence type="ECO:0000313" key="3">
    <source>
        <dbReference type="Proteomes" id="UP000027222"/>
    </source>
</evidence>